<evidence type="ECO:0000256" key="7">
    <source>
        <dbReference type="ARBA" id="ARBA00023136"/>
    </source>
</evidence>
<feature type="transmembrane region" description="Helical" evidence="8">
    <location>
        <begin position="77"/>
        <end position="98"/>
    </location>
</feature>
<feature type="transmembrane region" description="Helical" evidence="8">
    <location>
        <begin position="267"/>
        <end position="290"/>
    </location>
</feature>
<evidence type="ECO:0000256" key="1">
    <source>
        <dbReference type="ARBA" id="ARBA00004141"/>
    </source>
</evidence>
<gene>
    <name evidence="9" type="ORF">RQP52_08480</name>
</gene>
<comment type="caution">
    <text evidence="9">The sequence shown here is derived from an EMBL/GenBank/DDBJ whole genome shotgun (WGS) entry which is preliminary data.</text>
</comment>
<dbReference type="Gene3D" id="1.20.1740.10">
    <property type="entry name" value="Amino acid/polyamine transporter I"/>
    <property type="match status" value="1"/>
</dbReference>
<evidence type="ECO:0000256" key="6">
    <source>
        <dbReference type="ARBA" id="ARBA00022989"/>
    </source>
</evidence>
<dbReference type="RefSeq" id="WP_315950798.1">
    <property type="nucleotide sequence ID" value="NZ_JAWCUD010000002.1"/>
</dbReference>
<feature type="transmembrane region" description="Helical" evidence="8">
    <location>
        <begin position="104"/>
        <end position="131"/>
    </location>
</feature>
<evidence type="ECO:0000256" key="5">
    <source>
        <dbReference type="ARBA" id="ARBA00022692"/>
    </source>
</evidence>
<organism evidence="9 10">
    <name type="scientific">Paenibacillus violae</name>
    <dbReference type="NCBI Taxonomy" id="3077234"/>
    <lineage>
        <taxon>Bacteria</taxon>
        <taxon>Bacillati</taxon>
        <taxon>Bacillota</taxon>
        <taxon>Bacilli</taxon>
        <taxon>Bacillales</taxon>
        <taxon>Paenibacillaceae</taxon>
        <taxon>Paenibacillus</taxon>
    </lineage>
</organism>
<keyword evidence="5 8" id="KW-0812">Transmembrane</keyword>
<dbReference type="PANTHER" id="PTHR34975:SF2">
    <property type="entry name" value="SPORE GERMINATION PROTEIN A2"/>
    <property type="match status" value="1"/>
</dbReference>
<feature type="transmembrane region" description="Helical" evidence="8">
    <location>
        <begin position="180"/>
        <end position="203"/>
    </location>
</feature>
<evidence type="ECO:0000313" key="9">
    <source>
        <dbReference type="EMBL" id="MDU0201121.1"/>
    </source>
</evidence>
<feature type="transmembrane region" description="Helical" evidence="8">
    <location>
        <begin position="215"/>
        <end position="236"/>
    </location>
</feature>
<name>A0ABU3RAJ1_9BACL</name>
<evidence type="ECO:0000256" key="4">
    <source>
        <dbReference type="ARBA" id="ARBA00022544"/>
    </source>
</evidence>
<dbReference type="Proteomes" id="UP001260980">
    <property type="component" value="Unassembled WGS sequence"/>
</dbReference>
<keyword evidence="3" id="KW-0813">Transport</keyword>
<feature type="transmembrane region" description="Helical" evidence="8">
    <location>
        <begin position="143"/>
        <end position="160"/>
    </location>
</feature>
<protein>
    <submittedName>
        <fullName evidence="9">Endospore germination permease</fullName>
    </submittedName>
</protein>
<reference evidence="9 10" key="1">
    <citation type="submission" date="2023-10" db="EMBL/GenBank/DDBJ databases">
        <title>Paenibacillus strain PFR10 Genome sequencing and assembly.</title>
        <authorList>
            <person name="Kim I."/>
        </authorList>
    </citation>
    <scope>NUCLEOTIDE SEQUENCE [LARGE SCALE GENOMIC DNA]</scope>
    <source>
        <strain evidence="9 10">PFR10</strain>
    </source>
</reference>
<dbReference type="Pfam" id="PF03845">
    <property type="entry name" value="Spore_permease"/>
    <property type="match status" value="1"/>
</dbReference>
<dbReference type="InterPro" id="IPR004761">
    <property type="entry name" value="Spore_GerAB"/>
</dbReference>
<sequence>MKLTKYQLFWLLFSMEMGMTLLITINPTFKIARQGAPLATLLAGAASLIITYIAIKLSLLYPDQTFIEYVPRIIGKWLGKAIVFAYLLMWIIVAGIILRQYADFVHLTLFVTTPLWVIILFMLLVIVYAVHGGIHIVGRCSEIIGPIVIFNVLLYRLLSIKDLRIERLFPLLPTTGWMPVLKGSIPTISFLSESVMIVMLIAFLTEKKKAVSSSLWGVGIAAVIIVSTTIDVLLLMDNTLPGKLQNPIYSFSQYISVLEFIQNLDSVLVVGVSFTVFVKACLYIFMASYGTAQLFHIRKWRYLLWVVGTLVFVIAIFPRNVDQAEVAFPTFWKNVILPCFLIAIPVLLWMIGTVKKRMKRIEQPKAP</sequence>
<comment type="similarity">
    <text evidence="2">Belongs to the amino acid-polyamine-organocation (APC) superfamily. Spore germination protein (SGP) (TC 2.A.3.9) family.</text>
</comment>
<evidence type="ECO:0000313" key="10">
    <source>
        <dbReference type="Proteomes" id="UP001260980"/>
    </source>
</evidence>
<keyword evidence="4" id="KW-0309">Germination</keyword>
<evidence type="ECO:0000256" key="8">
    <source>
        <dbReference type="SAM" id="Phobius"/>
    </source>
</evidence>
<evidence type="ECO:0000256" key="2">
    <source>
        <dbReference type="ARBA" id="ARBA00007998"/>
    </source>
</evidence>
<dbReference type="NCBIfam" id="TIGR00912">
    <property type="entry name" value="2A0309"/>
    <property type="match status" value="1"/>
</dbReference>
<keyword evidence="6 8" id="KW-1133">Transmembrane helix</keyword>
<evidence type="ECO:0000256" key="3">
    <source>
        <dbReference type="ARBA" id="ARBA00022448"/>
    </source>
</evidence>
<keyword evidence="10" id="KW-1185">Reference proteome</keyword>
<dbReference type="PANTHER" id="PTHR34975">
    <property type="entry name" value="SPORE GERMINATION PROTEIN A2"/>
    <property type="match status" value="1"/>
</dbReference>
<comment type="subcellular location">
    <subcellularLocation>
        <location evidence="1">Membrane</location>
        <topology evidence="1">Multi-pass membrane protein</topology>
    </subcellularLocation>
</comment>
<accession>A0ABU3RAJ1</accession>
<proteinExistence type="inferred from homology"/>
<dbReference type="EMBL" id="JAWCUD010000002">
    <property type="protein sequence ID" value="MDU0201121.1"/>
    <property type="molecule type" value="Genomic_DNA"/>
</dbReference>
<feature type="transmembrane region" description="Helical" evidence="8">
    <location>
        <begin position="302"/>
        <end position="319"/>
    </location>
</feature>
<feature type="transmembrane region" description="Helical" evidence="8">
    <location>
        <begin position="331"/>
        <end position="351"/>
    </location>
</feature>
<feature type="transmembrane region" description="Helical" evidence="8">
    <location>
        <begin position="37"/>
        <end position="57"/>
    </location>
</feature>
<feature type="transmembrane region" description="Helical" evidence="8">
    <location>
        <begin position="7"/>
        <end position="25"/>
    </location>
</feature>
<keyword evidence="7 8" id="KW-0472">Membrane</keyword>